<gene>
    <name evidence="2" type="ORF">UW78_C0009G0003</name>
</gene>
<keyword evidence="1" id="KW-0472">Membrane</keyword>
<keyword evidence="1" id="KW-1133">Transmembrane helix</keyword>
<keyword evidence="1" id="KW-0812">Transmembrane</keyword>
<feature type="transmembrane region" description="Helical" evidence="1">
    <location>
        <begin position="9"/>
        <end position="26"/>
    </location>
</feature>
<comment type="caution">
    <text evidence="2">The sequence shown here is derived from an EMBL/GenBank/DDBJ whole genome shotgun (WGS) entry which is preliminary data.</text>
</comment>
<evidence type="ECO:0000313" key="2">
    <source>
        <dbReference type="EMBL" id="KKT81482.1"/>
    </source>
</evidence>
<evidence type="ECO:0000313" key="3">
    <source>
        <dbReference type="Proteomes" id="UP000034595"/>
    </source>
</evidence>
<evidence type="ECO:0000256" key="1">
    <source>
        <dbReference type="SAM" id="Phobius"/>
    </source>
</evidence>
<name>A0A0G1MKY6_9BACT</name>
<accession>A0A0G1MKY6</accession>
<proteinExistence type="predicted"/>
<dbReference type="EMBL" id="LCJQ01000009">
    <property type="protein sequence ID" value="KKT81482.1"/>
    <property type="molecule type" value="Genomic_DNA"/>
</dbReference>
<dbReference type="AlphaFoldDB" id="A0A0G1MKY6"/>
<dbReference type="Proteomes" id="UP000034595">
    <property type="component" value="Unassembled WGS sequence"/>
</dbReference>
<organism evidence="2 3">
    <name type="scientific">Candidatus Azambacteria bacterium GW2011_GWA1_44_9</name>
    <dbReference type="NCBI Taxonomy" id="1618610"/>
    <lineage>
        <taxon>Bacteria</taxon>
        <taxon>Candidatus Azamiibacteriota</taxon>
    </lineage>
</organism>
<reference evidence="2 3" key="1">
    <citation type="journal article" date="2015" name="Nature">
        <title>rRNA introns, odd ribosomes, and small enigmatic genomes across a large radiation of phyla.</title>
        <authorList>
            <person name="Brown C.T."/>
            <person name="Hug L.A."/>
            <person name="Thomas B.C."/>
            <person name="Sharon I."/>
            <person name="Castelle C.J."/>
            <person name="Singh A."/>
            <person name="Wilkins M.J."/>
            <person name="Williams K.H."/>
            <person name="Banfield J.F."/>
        </authorList>
    </citation>
    <scope>NUCLEOTIDE SEQUENCE [LARGE SCALE GENOMIC DNA]</scope>
</reference>
<protein>
    <submittedName>
        <fullName evidence="2">Uncharacterized protein</fullName>
    </submittedName>
</protein>
<sequence length="313" mass="32145">MKPHTLHRLYKAIMFVVLTGIVIFVYRTNPDFLKAPKAESSTAQNVSGFAWSGGADANPGIGWISFNDTSDASAPPAYGVNVDTATGDFSGTAWSEHIGWISFDRTATNNPPLAPFNGGVGAIAKVNTSTGVVTGWARAISGCEEVPGVPVATCASSNAGAAAGGWDGWIRLSGTATDGSPYGVSIMNNGSFSNDVNAYAWGGDVVGWVDFSPELAGSNIVHVNFPACTIANVTSWGSCNEQAGFCSSNSPGTDIPGTRLGTCGFGYSGSATQTCDPGTYCPLPAAVNGNGICEPGETMLNAPSDCRGKVQQF</sequence>